<feature type="domain" description="HTH marR-type" evidence="2">
    <location>
        <begin position="1"/>
        <end position="140"/>
    </location>
</feature>
<dbReference type="SUPFAM" id="SSF46785">
    <property type="entry name" value="Winged helix' DNA-binding domain"/>
    <property type="match status" value="1"/>
</dbReference>
<organism evidence="3 4">
    <name type="scientific">Aciduricibacillus chroicocephali</name>
    <dbReference type="NCBI Taxonomy" id="3054939"/>
    <lineage>
        <taxon>Bacteria</taxon>
        <taxon>Bacillati</taxon>
        <taxon>Bacillota</taxon>
        <taxon>Bacilli</taxon>
        <taxon>Bacillales</taxon>
        <taxon>Bacillaceae</taxon>
        <taxon>Aciduricibacillus</taxon>
    </lineage>
</organism>
<evidence type="ECO:0000313" key="3">
    <source>
        <dbReference type="EMBL" id="WLV24955.1"/>
    </source>
</evidence>
<keyword evidence="1" id="KW-0238">DNA-binding</keyword>
<dbReference type="InterPro" id="IPR000835">
    <property type="entry name" value="HTH_MarR-typ"/>
</dbReference>
<proteinExistence type="predicted"/>
<dbReference type="InterPro" id="IPR036390">
    <property type="entry name" value="WH_DNA-bd_sf"/>
</dbReference>
<sequence>MDEQRRKDLIEIQELFNALTKNAALDWHHHDETGLSLNQVFILELLEREGQTRPSDLASVMQITTGGITSLCQRLVEKQFIVKVADQEDRRVIRLAVTEKGKEVLKKALLARDMMVDRLFGSLEKSDIDYLKRIGKQLLRASHVREESN</sequence>
<evidence type="ECO:0000259" key="2">
    <source>
        <dbReference type="PROSITE" id="PS50995"/>
    </source>
</evidence>
<dbReference type="SMART" id="SM00347">
    <property type="entry name" value="HTH_MARR"/>
    <property type="match status" value="1"/>
</dbReference>
<evidence type="ECO:0000313" key="4">
    <source>
        <dbReference type="Proteomes" id="UP001180087"/>
    </source>
</evidence>
<dbReference type="Pfam" id="PF01047">
    <property type="entry name" value="MarR"/>
    <property type="match status" value="1"/>
</dbReference>
<reference evidence="3" key="1">
    <citation type="submission" date="2023-06" db="EMBL/GenBank/DDBJ databases">
        <title>A Treasure from Seagulls: Isolation and Description of Aciduricobacillus qingdaonensis gen. nov., sp. nov., a Rare Obligately Uric Acid-utilizing Member in the Family Bacillaceae.</title>
        <authorList>
            <person name="Liu W."/>
            <person name="Wang B."/>
        </authorList>
    </citation>
    <scope>NUCLEOTIDE SEQUENCE</scope>
    <source>
        <strain evidence="3">44XB</strain>
    </source>
</reference>
<dbReference type="Proteomes" id="UP001180087">
    <property type="component" value="Chromosome"/>
</dbReference>
<dbReference type="InterPro" id="IPR039422">
    <property type="entry name" value="MarR/SlyA-like"/>
</dbReference>
<dbReference type="PRINTS" id="PR00598">
    <property type="entry name" value="HTHMARR"/>
</dbReference>
<gene>
    <name evidence="3" type="ORF">QR721_01575</name>
</gene>
<dbReference type="RefSeq" id="WP_348028507.1">
    <property type="nucleotide sequence ID" value="NZ_CP129113.1"/>
</dbReference>
<dbReference type="PROSITE" id="PS50995">
    <property type="entry name" value="HTH_MARR_2"/>
    <property type="match status" value="1"/>
</dbReference>
<evidence type="ECO:0000256" key="1">
    <source>
        <dbReference type="ARBA" id="ARBA00023125"/>
    </source>
</evidence>
<protein>
    <submittedName>
        <fullName evidence="3">MarR family transcriptional regulator</fullName>
    </submittedName>
</protein>
<accession>A0ABY9KWA8</accession>
<keyword evidence="4" id="KW-1185">Reference proteome</keyword>
<dbReference type="EMBL" id="CP129113">
    <property type="protein sequence ID" value="WLV24955.1"/>
    <property type="molecule type" value="Genomic_DNA"/>
</dbReference>
<dbReference type="PANTHER" id="PTHR33164:SF99">
    <property type="entry name" value="MARR FAMILY REGULATORY PROTEIN"/>
    <property type="match status" value="1"/>
</dbReference>
<dbReference type="Gene3D" id="1.10.10.10">
    <property type="entry name" value="Winged helix-like DNA-binding domain superfamily/Winged helix DNA-binding domain"/>
    <property type="match status" value="1"/>
</dbReference>
<dbReference type="InterPro" id="IPR036388">
    <property type="entry name" value="WH-like_DNA-bd_sf"/>
</dbReference>
<name>A0ABY9KWA8_9BACI</name>
<dbReference type="PANTHER" id="PTHR33164">
    <property type="entry name" value="TRANSCRIPTIONAL REGULATOR, MARR FAMILY"/>
    <property type="match status" value="1"/>
</dbReference>